<feature type="compositionally biased region" description="Basic residues" evidence="1">
    <location>
        <begin position="59"/>
        <end position="82"/>
    </location>
</feature>
<evidence type="ECO:0000256" key="1">
    <source>
        <dbReference type="SAM" id="MobiDB-lite"/>
    </source>
</evidence>
<dbReference type="AlphaFoldDB" id="B1BSW6"/>
<feature type="region of interest" description="Disordered" evidence="1">
    <location>
        <begin position="57"/>
        <end position="82"/>
    </location>
</feature>
<dbReference type="RefSeq" id="WP_003463443.1">
    <property type="nucleotide sequence ID" value="NZ_ABDW01000012.1"/>
</dbReference>
<evidence type="ECO:0000313" key="3">
    <source>
        <dbReference type="Proteomes" id="UP000005337"/>
    </source>
</evidence>
<gene>
    <name evidence="2" type="ORF">AC3_A0542</name>
</gene>
<dbReference type="Proteomes" id="UP000005337">
    <property type="component" value="Unassembled WGS sequence"/>
</dbReference>
<comment type="caution">
    <text evidence="2">The sequence shown here is derived from an EMBL/GenBank/DDBJ whole genome shotgun (WGS) entry which is preliminary data.</text>
</comment>
<protein>
    <submittedName>
        <fullName evidence="2">Uncharacterized protein</fullName>
    </submittedName>
</protein>
<organism evidence="2 3">
    <name type="scientific">Clostridium perfringens E str. JGS1987</name>
    <dbReference type="NCBI Taxonomy" id="451755"/>
    <lineage>
        <taxon>Bacteria</taxon>
        <taxon>Bacillati</taxon>
        <taxon>Bacillota</taxon>
        <taxon>Clostridia</taxon>
        <taxon>Eubacteriales</taxon>
        <taxon>Clostridiaceae</taxon>
        <taxon>Clostridium</taxon>
    </lineage>
</organism>
<name>B1BSW6_CLOPF</name>
<accession>B1BSW6</accession>
<dbReference type="EMBL" id="ABDW01000012">
    <property type="protein sequence ID" value="EDT15242.1"/>
    <property type="molecule type" value="Genomic_DNA"/>
</dbReference>
<sequence length="82" mass="9625">MKIAFEKRDKEDDFSILDYYFIGLSREEKVLKILGLKSLIDDMENYNNNLSVNGEKVSSKIKKRKLKNKRKISKKSGKKGRK</sequence>
<evidence type="ECO:0000313" key="2">
    <source>
        <dbReference type="EMBL" id="EDT15242.1"/>
    </source>
</evidence>
<reference evidence="2 3" key="1">
    <citation type="submission" date="2007-07" db="EMBL/GenBank/DDBJ databases">
        <title>Annotation of Clostridium perfringens E str. JGS1987.</title>
        <authorList>
            <person name="Paulsen I."/>
            <person name="Sebastian Y."/>
        </authorList>
    </citation>
    <scope>NUCLEOTIDE SEQUENCE [LARGE SCALE GENOMIC DNA]</scope>
    <source>
        <strain evidence="3">E str. JGS1987</strain>
    </source>
</reference>
<proteinExistence type="predicted"/>